<dbReference type="InterPro" id="IPR035936">
    <property type="entry name" value="BB2672"/>
</dbReference>
<dbReference type="AlphaFoldDB" id="A0A2S0MNY1"/>
<accession>A0A2S0MNY1</accession>
<keyword evidence="2" id="KW-1185">Reference proteome</keyword>
<dbReference type="Gene3D" id="3.30.1330.110">
    <property type="entry name" value="BB2672"/>
    <property type="match status" value="1"/>
</dbReference>
<evidence type="ECO:0000313" key="2">
    <source>
        <dbReference type="Proteomes" id="UP000237655"/>
    </source>
</evidence>
<dbReference type="Proteomes" id="UP000237655">
    <property type="component" value="Chromosome"/>
</dbReference>
<evidence type="ECO:0000313" key="1">
    <source>
        <dbReference type="EMBL" id="AVO37578.1"/>
    </source>
</evidence>
<gene>
    <name evidence="1" type="ORF">C6Y53_07600</name>
</gene>
<name>A0A2S0MNY1_9RHOB</name>
<sequence>MPDFPIRKTMILIEDIRHEGGPPAATPRRRGVILAVVANPFAGRHVPDLIGAMDDLKPLGLEMSDRLIEAMGGLDGIDAYGKGAIVGEGGELEHGALWHVPGGYAMRERLGESKAIVPSAKKVGGMGARLDVPLGHINAAYVRSHFDAIEIGLPDAPRAGEIVYALAMARGPRVHARVGGLTAAEVTGKDGLR</sequence>
<dbReference type="Pfam" id="PF06684">
    <property type="entry name" value="AA_synth"/>
    <property type="match status" value="1"/>
</dbReference>
<dbReference type="SUPFAM" id="SSF160519">
    <property type="entry name" value="BB2672-like"/>
    <property type="match status" value="1"/>
</dbReference>
<dbReference type="RefSeq" id="WP_106471896.1">
    <property type="nucleotide sequence ID" value="NZ_CP027665.1"/>
</dbReference>
<organism evidence="1 2">
    <name type="scientific">Pukyongiella litopenaei</name>
    <dbReference type="NCBI Taxonomy" id="2605946"/>
    <lineage>
        <taxon>Bacteria</taxon>
        <taxon>Pseudomonadati</taxon>
        <taxon>Pseudomonadota</taxon>
        <taxon>Alphaproteobacteria</taxon>
        <taxon>Rhodobacterales</taxon>
        <taxon>Paracoccaceae</taxon>
        <taxon>Pukyongiella</taxon>
    </lineage>
</organism>
<dbReference type="KEGG" id="thas:C6Y53_07600"/>
<proteinExistence type="predicted"/>
<dbReference type="EMBL" id="CP027665">
    <property type="protein sequence ID" value="AVO37578.1"/>
    <property type="molecule type" value="Genomic_DNA"/>
</dbReference>
<protein>
    <submittedName>
        <fullName evidence="1">Amino acid synthesis family protein</fullName>
    </submittedName>
</protein>
<reference evidence="2" key="1">
    <citation type="submission" date="2018-03" db="EMBL/GenBank/DDBJ databases">
        <title>Genomic analysis of the strain SH-1 isolated from shrimp intestine.</title>
        <authorList>
            <person name="Kim Y.-S."/>
            <person name="Kim S.-E."/>
            <person name="Kim K.-H."/>
        </authorList>
    </citation>
    <scope>NUCLEOTIDE SEQUENCE [LARGE SCALE GENOMIC DNA]</scope>
    <source>
        <strain evidence="2">SH-1</strain>
    </source>
</reference>
<dbReference type="InterPro" id="IPR009569">
    <property type="entry name" value="AA_synth_put"/>
</dbReference>